<organism evidence="1 2">
    <name type="scientific">Dreissena polymorpha</name>
    <name type="common">Zebra mussel</name>
    <name type="synonym">Mytilus polymorpha</name>
    <dbReference type="NCBI Taxonomy" id="45954"/>
    <lineage>
        <taxon>Eukaryota</taxon>
        <taxon>Metazoa</taxon>
        <taxon>Spiralia</taxon>
        <taxon>Lophotrochozoa</taxon>
        <taxon>Mollusca</taxon>
        <taxon>Bivalvia</taxon>
        <taxon>Autobranchia</taxon>
        <taxon>Heteroconchia</taxon>
        <taxon>Euheterodonta</taxon>
        <taxon>Imparidentia</taxon>
        <taxon>Neoheterodontei</taxon>
        <taxon>Myida</taxon>
        <taxon>Dreissenoidea</taxon>
        <taxon>Dreissenidae</taxon>
        <taxon>Dreissena</taxon>
    </lineage>
</organism>
<gene>
    <name evidence="1" type="ORF">DPMN_185653</name>
</gene>
<accession>A0A9D4DLB8</accession>
<keyword evidence="2" id="KW-1185">Reference proteome</keyword>
<proteinExistence type="predicted"/>
<comment type="caution">
    <text evidence="1">The sequence shown here is derived from an EMBL/GenBank/DDBJ whole genome shotgun (WGS) entry which is preliminary data.</text>
</comment>
<name>A0A9D4DLB8_DREPO</name>
<reference evidence="1" key="1">
    <citation type="journal article" date="2019" name="bioRxiv">
        <title>The Genome of the Zebra Mussel, Dreissena polymorpha: A Resource for Invasive Species Research.</title>
        <authorList>
            <person name="McCartney M.A."/>
            <person name="Auch B."/>
            <person name="Kono T."/>
            <person name="Mallez S."/>
            <person name="Zhang Y."/>
            <person name="Obille A."/>
            <person name="Becker A."/>
            <person name="Abrahante J.E."/>
            <person name="Garbe J."/>
            <person name="Badalamenti J.P."/>
            <person name="Herman A."/>
            <person name="Mangelson H."/>
            <person name="Liachko I."/>
            <person name="Sullivan S."/>
            <person name="Sone E.D."/>
            <person name="Koren S."/>
            <person name="Silverstein K.A.T."/>
            <person name="Beckman K.B."/>
            <person name="Gohl D.M."/>
        </authorList>
    </citation>
    <scope>NUCLEOTIDE SEQUENCE</scope>
    <source>
        <strain evidence="1">Duluth1</strain>
        <tissue evidence="1">Whole animal</tissue>
    </source>
</reference>
<dbReference type="Proteomes" id="UP000828390">
    <property type="component" value="Unassembled WGS sequence"/>
</dbReference>
<protein>
    <submittedName>
        <fullName evidence="1">Uncharacterized protein</fullName>
    </submittedName>
</protein>
<reference evidence="1" key="2">
    <citation type="submission" date="2020-11" db="EMBL/GenBank/DDBJ databases">
        <authorList>
            <person name="McCartney M.A."/>
            <person name="Auch B."/>
            <person name="Kono T."/>
            <person name="Mallez S."/>
            <person name="Becker A."/>
            <person name="Gohl D.M."/>
            <person name="Silverstein K.A.T."/>
            <person name="Koren S."/>
            <person name="Bechman K.B."/>
            <person name="Herman A."/>
            <person name="Abrahante J.E."/>
            <person name="Garbe J."/>
        </authorList>
    </citation>
    <scope>NUCLEOTIDE SEQUENCE</scope>
    <source>
        <strain evidence="1">Duluth1</strain>
        <tissue evidence="1">Whole animal</tissue>
    </source>
</reference>
<evidence type="ECO:0000313" key="2">
    <source>
        <dbReference type="Proteomes" id="UP000828390"/>
    </source>
</evidence>
<dbReference type="EMBL" id="JAIWYP010000010">
    <property type="protein sequence ID" value="KAH3751108.1"/>
    <property type="molecule type" value="Genomic_DNA"/>
</dbReference>
<sequence>MAWVQYVFAVCNSLQIRNALQTQKRKKHSQSFMSTDKTLVSTGLTEDSLALPRVNLQQHAVRHRFSSGHNE</sequence>
<dbReference type="AlphaFoldDB" id="A0A9D4DLB8"/>
<evidence type="ECO:0000313" key="1">
    <source>
        <dbReference type="EMBL" id="KAH3751108.1"/>
    </source>
</evidence>